<proteinExistence type="predicted"/>
<dbReference type="OrthoDB" id="1118972at2"/>
<feature type="transmembrane region" description="Helical" evidence="1">
    <location>
        <begin position="139"/>
        <end position="158"/>
    </location>
</feature>
<dbReference type="InterPro" id="IPR007339">
    <property type="entry name" value="RclC-like"/>
</dbReference>
<organism evidence="2 3">
    <name type="scientific">Reyranella soli</name>
    <dbReference type="NCBI Taxonomy" id="1230389"/>
    <lineage>
        <taxon>Bacteria</taxon>
        <taxon>Pseudomonadati</taxon>
        <taxon>Pseudomonadota</taxon>
        <taxon>Alphaproteobacteria</taxon>
        <taxon>Hyphomicrobiales</taxon>
        <taxon>Reyranellaceae</taxon>
        <taxon>Reyranella</taxon>
    </lineage>
</organism>
<keyword evidence="1" id="KW-0812">Transmembrane</keyword>
<sequence>MTSVRNQGRLQIAEKGAGSLYFLALLRWALVVIFLWFGAMKFTAYEAAGIAPFIEHSPIVSWLHALFGTQGASYVIGIIELSTAAALILGAFRPTFSVLGAAMSAATYLITLTFFLSTLGVAEAAAGGFPAISAAPGQFLLKDLVLLAASLCLLFASIRGPWLNVRKS</sequence>
<dbReference type="Proteomes" id="UP000321058">
    <property type="component" value="Unassembled WGS sequence"/>
</dbReference>
<dbReference type="RefSeq" id="WP_147152063.1">
    <property type="nucleotide sequence ID" value="NZ_BKAJ01000083.1"/>
</dbReference>
<feature type="transmembrane region" description="Helical" evidence="1">
    <location>
        <begin position="20"/>
        <end position="39"/>
    </location>
</feature>
<dbReference type="PANTHER" id="PTHR40106:SF1">
    <property type="entry name" value="INNER MEMBRANE PROTEIN RCLC"/>
    <property type="match status" value="1"/>
</dbReference>
<protein>
    <submittedName>
        <fullName evidence="2">Membrane protein</fullName>
    </submittedName>
</protein>
<name>A0A512NF67_9HYPH</name>
<reference evidence="2 3" key="1">
    <citation type="submission" date="2019-07" db="EMBL/GenBank/DDBJ databases">
        <title>Whole genome shotgun sequence of Reyranella soli NBRC 108950.</title>
        <authorList>
            <person name="Hosoyama A."/>
            <person name="Uohara A."/>
            <person name="Ohji S."/>
            <person name="Ichikawa N."/>
        </authorList>
    </citation>
    <scope>NUCLEOTIDE SEQUENCE [LARGE SCALE GENOMIC DNA]</scope>
    <source>
        <strain evidence="2 3">NBRC 108950</strain>
    </source>
</reference>
<dbReference type="Pfam" id="PF04224">
    <property type="entry name" value="DUF417"/>
    <property type="match status" value="1"/>
</dbReference>
<gene>
    <name evidence="2" type="ORF">RSO01_47610</name>
</gene>
<dbReference type="AlphaFoldDB" id="A0A512NF67"/>
<evidence type="ECO:0000313" key="2">
    <source>
        <dbReference type="EMBL" id="GEP57595.1"/>
    </source>
</evidence>
<dbReference type="GO" id="GO:0005886">
    <property type="term" value="C:plasma membrane"/>
    <property type="evidence" value="ECO:0007669"/>
    <property type="project" value="TreeGrafter"/>
</dbReference>
<comment type="caution">
    <text evidence="2">The sequence shown here is derived from an EMBL/GenBank/DDBJ whole genome shotgun (WGS) entry which is preliminary data.</text>
</comment>
<feature type="transmembrane region" description="Helical" evidence="1">
    <location>
        <begin position="71"/>
        <end position="92"/>
    </location>
</feature>
<keyword evidence="1" id="KW-0472">Membrane</keyword>
<keyword evidence="3" id="KW-1185">Reference proteome</keyword>
<evidence type="ECO:0000256" key="1">
    <source>
        <dbReference type="SAM" id="Phobius"/>
    </source>
</evidence>
<dbReference type="GO" id="GO:1901530">
    <property type="term" value="P:response to hypochlorite"/>
    <property type="evidence" value="ECO:0007669"/>
    <property type="project" value="TreeGrafter"/>
</dbReference>
<accession>A0A512NF67</accession>
<feature type="transmembrane region" description="Helical" evidence="1">
    <location>
        <begin position="99"/>
        <end position="119"/>
    </location>
</feature>
<keyword evidence="1" id="KW-1133">Transmembrane helix</keyword>
<dbReference type="EMBL" id="BKAJ01000083">
    <property type="protein sequence ID" value="GEP57595.1"/>
    <property type="molecule type" value="Genomic_DNA"/>
</dbReference>
<dbReference type="PANTHER" id="PTHR40106">
    <property type="entry name" value="INNER MEMBRANE PROTEIN RCLC"/>
    <property type="match status" value="1"/>
</dbReference>
<evidence type="ECO:0000313" key="3">
    <source>
        <dbReference type="Proteomes" id="UP000321058"/>
    </source>
</evidence>